<name>A0A5C8I9R0_9MICO</name>
<keyword evidence="3" id="KW-1185">Reference proteome</keyword>
<dbReference type="AlphaFoldDB" id="A0A5C8I9R0"/>
<feature type="region of interest" description="Disordered" evidence="1">
    <location>
        <begin position="1"/>
        <end position="23"/>
    </location>
</feature>
<proteinExistence type="predicted"/>
<accession>A0A5C8I9R0</accession>
<evidence type="ECO:0000256" key="1">
    <source>
        <dbReference type="SAM" id="MobiDB-lite"/>
    </source>
</evidence>
<protein>
    <submittedName>
        <fullName evidence="2">Uncharacterized protein</fullName>
    </submittedName>
</protein>
<reference evidence="2 3" key="1">
    <citation type="submission" date="2019-08" db="EMBL/GenBank/DDBJ databases">
        <authorList>
            <person name="Dong K."/>
        </authorList>
    </citation>
    <scope>NUCLEOTIDE SEQUENCE [LARGE SCALE GENOMIC DNA]</scope>
    <source>
        <strain evidence="2 3">K-1</strain>
    </source>
</reference>
<organism evidence="2 3">
    <name type="scientific">Microbacterium saccharophilum</name>
    <dbReference type="NCBI Taxonomy" id="1213358"/>
    <lineage>
        <taxon>Bacteria</taxon>
        <taxon>Bacillati</taxon>
        <taxon>Actinomycetota</taxon>
        <taxon>Actinomycetes</taxon>
        <taxon>Micrococcales</taxon>
        <taxon>Microbacteriaceae</taxon>
        <taxon>Microbacterium</taxon>
    </lineage>
</organism>
<comment type="caution">
    <text evidence="2">The sequence shown here is derived from an EMBL/GenBank/DDBJ whole genome shotgun (WGS) entry which is preliminary data.</text>
</comment>
<evidence type="ECO:0000313" key="3">
    <source>
        <dbReference type="Proteomes" id="UP000321949"/>
    </source>
</evidence>
<evidence type="ECO:0000313" key="2">
    <source>
        <dbReference type="EMBL" id="TXK15024.1"/>
    </source>
</evidence>
<gene>
    <name evidence="2" type="ORF">FVP74_00950</name>
</gene>
<dbReference type="EMBL" id="VRSX01000001">
    <property type="protein sequence ID" value="TXK15024.1"/>
    <property type="molecule type" value="Genomic_DNA"/>
</dbReference>
<dbReference type="Proteomes" id="UP000321949">
    <property type="component" value="Unassembled WGS sequence"/>
</dbReference>
<sequence length="122" mass="13474">MGREPRDLLDELGDVPASEAGGHPLLAHRGFRAAHHLADRIDQQGVDQAAEFRDSAQLQRELRLTGTFERPGRRRSPHQIRSLREQVLQGCGEEVHSRILRRGSDIQSRKSAGPEGNAVAVG</sequence>
<feature type="region of interest" description="Disordered" evidence="1">
    <location>
        <begin position="102"/>
        <end position="122"/>
    </location>
</feature>